<dbReference type="GO" id="GO:0030288">
    <property type="term" value="C:outer membrane-bounded periplasmic space"/>
    <property type="evidence" value="ECO:0007669"/>
    <property type="project" value="TreeGrafter"/>
</dbReference>
<keyword evidence="3" id="KW-1133">Transmembrane helix</keyword>
<dbReference type="EMBL" id="CP147247">
    <property type="protein sequence ID" value="WYJ91024.1"/>
    <property type="molecule type" value="Genomic_DNA"/>
</dbReference>
<keyword evidence="7" id="KW-1185">Reference proteome</keyword>
<dbReference type="OrthoDB" id="9806267at2"/>
<proteinExistence type="predicted"/>
<reference evidence="5" key="1">
    <citation type="submission" date="2017-05" db="EMBL/GenBank/DDBJ databases">
        <title>The Genome Sequence of Enterococcus sp. 9E7_DIV0242.</title>
        <authorList>
            <consortium name="The Broad Institute Genomics Platform"/>
            <consortium name="The Broad Institute Genomic Center for Infectious Diseases"/>
            <person name="Earl A."/>
            <person name="Manson A."/>
            <person name="Schwartman J."/>
            <person name="Gilmore M."/>
            <person name="Abouelleil A."/>
            <person name="Cao P."/>
            <person name="Chapman S."/>
            <person name="Cusick C."/>
            <person name="Shea T."/>
            <person name="Young S."/>
            <person name="Neafsey D."/>
            <person name="Nusbaum C."/>
            <person name="Birren B."/>
        </authorList>
    </citation>
    <scope>NUCLEOTIDE SEQUENCE [LARGE SCALE GENOMIC DNA]</scope>
    <source>
        <strain evidence="5">9E7_DIV0242</strain>
    </source>
</reference>
<dbReference type="RefSeq" id="WP_086348633.1">
    <property type="nucleotide sequence ID" value="NZ_CP147247.1"/>
</dbReference>
<reference evidence="6" key="3">
    <citation type="submission" date="2024-03" db="EMBL/GenBank/DDBJ databases">
        <title>The Genome Sequence of Enterococcus sp. DIV0242b.</title>
        <authorList>
            <consortium name="The Broad Institute Genomics Platform"/>
            <consortium name="The Broad Institute Microbial Omics Core"/>
            <consortium name="The Broad Institute Genomic Center for Infectious Diseases"/>
            <person name="Earl A."/>
            <person name="Manson A."/>
            <person name="Gilmore M."/>
            <person name="Schwartman J."/>
            <person name="Shea T."/>
            <person name="Abouelleil A."/>
            <person name="Cao P."/>
            <person name="Chapman S."/>
            <person name="Cusick C."/>
            <person name="Young S."/>
            <person name="Neafsey D."/>
            <person name="Nusbaum C."/>
            <person name="Birren B."/>
        </authorList>
    </citation>
    <scope>NUCLEOTIDE SEQUENCE</scope>
    <source>
        <strain evidence="6">9E7_DIV0242</strain>
    </source>
</reference>
<name>A0A242K8M5_9ENTE</name>
<feature type="transmembrane region" description="Helical" evidence="3">
    <location>
        <begin position="12"/>
        <end position="28"/>
    </location>
</feature>
<sequence length="321" mass="36322">MRSRKRNRQRLLFFFILFLGIGTSFYYFELRLPVSGSNRTDQTDASEATQTTLAVAKANTRSEKETMSTTVVQIGEEDIPLYSQPDADSSEITTITRGEYVEYIDESYDWYHVVVNGEYEGYISSLYSELLDVDEPVTPVSLEETVVMLNPGHGGEDTGALSNDYYYYEKDITLATAQVIQDTLEAAGCTVILTRDTDTTETLDDICEDSMSNQADFFFSLHYDSTEYMNDASGTTTYYYYEKYAALAETINQSLADSLPLENRGVEVGNFQVLRQNTRPALLLELGYMNNDYDLATFVTNYYQQQVADALLEGIKEYIAS</sequence>
<evidence type="ECO:0000313" key="7">
    <source>
        <dbReference type="Proteomes" id="UP000195141"/>
    </source>
</evidence>
<keyword evidence="1" id="KW-0378">Hydrolase</keyword>
<dbReference type="SMART" id="SM00646">
    <property type="entry name" value="Ami_3"/>
    <property type="match status" value="1"/>
</dbReference>
<dbReference type="InterPro" id="IPR050695">
    <property type="entry name" value="N-acetylmuramoyl_amidase_3"/>
</dbReference>
<dbReference type="Gene3D" id="3.40.630.40">
    <property type="entry name" value="Zn-dependent exopeptidases"/>
    <property type="match status" value="1"/>
</dbReference>
<dbReference type="InterPro" id="IPR003646">
    <property type="entry name" value="SH3-like_bac-type"/>
</dbReference>
<dbReference type="Pfam" id="PF01520">
    <property type="entry name" value="Amidase_3"/>
    <property type="match status" value="1"/>
</dbReference>
<protein>
    <submittedName>
        <fullName evidence="6">N-acetylmuramoyl-L-alanine amidase</fullName>
    </submittedName>
</protein>
<dbReference type="PANTHER" id="PTHR30404:SF7">
    <property type="entry name" value="CELL WALL AMIDASE LYTH-RELATED"/>
    <property type="match status" value="1"/>
</dbReference>
<organism evidence="5">
    <name type="scientific">Candidatus Enterococcus clewellii</name>
    <dbReference type="NCBI Taxonomy" id="1834193"/>
    <lineage>
        <taxon>Bacteria</taxon>
        <taxon>Bacillati</taxon>
        <taxon>Bacillota</taxon>
        <taxon>Bacilli</taxon>
        <taxon>Lactobacillales</taxon>
        <taxon>Enterococcaceae</taxon>
        <taxon>Enterococcus</taxon>
    </lineage>
</organism>
<dbReference type="InterPro" id="IPR002508">
    <property type="entry name" value="MurNAc-LAA_cat"/>
</dbReference>
<evidence type="ECO:0000256" key="3">
    <source>
        <dbReference type="SAM" id="Phobius"/>
    </source>
</evidence>
<dbReference type="CDD" id="cd02696">
    <property type="entry name" value="MurNAc-LAA"/>
    <property type="match status" value="1"/>
</dbReference>
<dbReference type="PROSITE" id="PS51781">
    <property type="entry name" value="SH3B"/>
    <property type="match status" value="1"/>
</dbReference>
<dbReference type="GO" id="GO:0008745">
    <property type="term" value="F:N-acetylmuramoyl-L-alanine amidase activity"/>
    <property type="evidence" value="ECO:0007669"/>
    <property type="project" value="InterPro"/>
</dbReference>
<evidence type="ECO:0000313" key="5">
    <source>
        <dbReference type="EMBL" id="OTP17417.1"/>
    </source>
</evidence>
<keyword evidence="2" id="KW-0961">Cell wall biogenesis/degradation</keyword>
<dbReference type="SUPFAM" id="SSF53187">
    <property type="entry name" value="Zn-dependent exopeptidases"/>
    <property type="match status" value="1"/>
</dbReference>
<dbReference type="Proteomes" id="UP000195141">
    <property type="component" value="Chromosome"/>
</dbReference>
<evidence type="ECO:0000256" key="1">
    <source>
        <dbReference type="ARBA" id="ARBA00022801"/>
    </source>
</evidence>
<dbReference type="AlphaFoldDB" id="A0A242K8M5"/>
<dbReference type="SMART" id="SM00287">
    <property type="entry name" value="SH3b"/>
    <property type="match status" value="1"/>
</dbReference>
<feature type="domain" description="SH3b" evidence="4">
    <location>
        <begin position="68"/>
        <end position="132"/>
    </location>
</feature>
<keyword evidence="3" id="KW-0472">Membrane</keyword>
<reference evidence="6" key="2">
    <citation type="submission" date="2017-05" db="EMBL/GenBank/DDBJ databases">
        <authorList>
            <consortium name="The Broad Institute Genomics Platform"/>
            <consortium name="The Broad Institute Genomic Center for Infectious Diseases"/>
            <person name="Earl A."/>
            <person name="Manson A."/>
            <person name="Schwartman J."/>
            <person name="Gilmore M."/>
            <person name="Abouelleil A."/>
            <person name="Cao P."/>
            <person name="Chapman S."/>
            <person name="Cusick C."/>
            <person name="Shea T."/>
            <person name="Young S."/>
            <person name="Neafsey D."/>
            <person name="Nusbaum C."/>
            <person name="Birren B."/>
        </authorList>
    </citation>
    <scope>NUCLEOTIDE SEQUENCE</scope>
    <source>
        <strain evidence="6">9E7_DIV0242</strain>
    </source>
</reference>
<dbReference type="GO" id="GO:0009253">
    <property type="term" value="P:peptidoglycan catabolic process"/>
    <property type="evidence" value="ECO:0007669"/>
    <property type="project" value="InterPro"/>
</dbReference>
<evidence type="ECO:0000313" key="6">
    <source>
        <dbReference type="EMBL" id="WYJ91024.1"/>
    </source>
</evidence>
<dbReference type="EMBL" id="NGMM01000002">
    <property type="protein sequence ID" value="OTP17417.1"/>
    <property type="molecule type" value="Genomic_DNA"/>
</dbReference>
<gene>
    <name evidence="5" type="ORF">A5888_001555</name>
    <name evidence="6" type="ORF">A5888_002792</name>
</gene>
<evidence type="ECO:0000256" key="2">
    <source>
        <dbReference type="ARBA" id="ARBA00023316"/>
    </source>
</evidence>
<dbReference type="PANTHER" id="PTHR30404">
    <property type="entry name" value="N-ACETYLMURAMOYL-L-ALANINE AMIDASE"/>
    <property type="match status" value="1"/>
</dbReference>
<evidence type="ECO:0000259" key="4">
    <source>
        <dbReference type="PROSITE" id="PS51781"/>
    </source>
</evidence>
<dbReference type="Pfam" id="PF08239">
    <property type="entry name" value="SH3_3"/>
    <property type="match status" value="1"/>
</dbReference>
<dbReference type="Gene3D" id="2.30.30.40">
    <property type="entry name" value="SH3 Domains"/>
    <property type="match status" value="1"/>
</dbReference>
<dbReference type="GO" id="GO:0071555">
    <property type="term" value="P:cell wall organization"/>
    <property type="evidence" value="ECO:0007669"/>
    <property type="project" value="UniProtKB-KW"/>
</dbReference>
<accession>A0A242K8M5</accession>
<keyword evidence="3" id="KW-0812">Transmembrane</keyword>